<keyword evidence="4" id="KW-1185">Reference proteome</keyword>
<organism evidence="3 4">
    <name type="scientific">Letharia columbiana</name>
    <dbReference type="NCBI Taxonomy" id="112416"/>
    <lineage>
        <taxon>Eukaryota</taxon>
        <taxon>Fungi</taxon>
        <taxon>Dikarya</taxon>
        <taxon>Ascomycota</taxon>
        <taxon>Pezizomycotina</taxon>
        <taxon>Lecanoromycetes</taxon>
        <taxon>OSLEUM clade</taxon>
        <taxon>Lecanoromycetidae</taxon>
        <taxon>Lecanorales</taxon>
        <taxon>Lecanorineae</taxon>
        <taxon>Parmeliaceae</taxon>
        <taxon>Letharia</taxon>
    </lineage>
</organism>
<feature type="region of interest" description="Disordered" evidence="1">
    <location>
        <begin position="158"/>
        <end position="188"/>
    </location>
</feature>
<feature type="signal peptide" evidence="2">
    <location>
        <begin position="1"/>
        <end position="23"/>
    </location>
</feature>
<comment type="caution">
    <text evidence="3">The sequence shown here is derived from an EMBL/GenBank/DDBJ whole genome shotgun (WGS) entry which is preliminary data.</text>
</comment>
<feature type="chain" id="PRO_5033986213" description="GPI anchored protein" evidence="2">
    <location>
        <begin position="24"/>
        <end position="235"/>
    </location>
</feature>
<evidence type="ECO:0000313" key="4">
    <source>
        <dbReference type="Proteomes" id="UP000578531"/>
    </source>
</evidence>
<protein>
    <recommendedName>
        <fullName evidence="5">GPI anchored protein</fullName>
    </recommendedName>
</protein>
<evidence type="ECO:0000256" key="1">
    <source>
        <dbReference type="SAM" id="MobiDB-lite"/>
    </source>
</evidence>
<name>A0A8H6L4P7_9LECA</name>
<keyword evidence="2" id="KW-0732">Signal</keyword>
<dbReference type="AlphaFoldDB" id="A0A8H6L4P7"/>
<evidence type="ECO:0000256" key="2">
    <source>
        <dbReference type="SAM" id="SignalP"/>
    </source>
</evidence>
<reference evidence="3 4" key="1">
    <citation type="journal article" date="2020" name="Genomics">
        <title>Complete, high-quality genomes from long-read metagenomic sequencing of two wolf lichen thalli reveals enigmatic genome architecture.</title>
        <authorList>
            <person name="McKenzie S.K."/>
            <person name="Walston R.F."/>
            <person name="Allen J.L."/>
        </authorList>
    </citation>
    <scope>NUCLEOTIDE SEQUENCE [LARGE SCALE GENOMIC DNA]</scope>
    <source>
        <strain evidence="3">WasteWater2</strain>
    </source>
</reference>
<proteinExistence type="predicted"/>
<evidence type="ECO:0000313" key="3">
    <source>
        <dbReference type="EMBL" id="KAF6235533.1"/>
    </source>
</evidence>
<dbReference type="RefSeq" id="XP_037164901.1">
    <property type="nucleotide sequence ID" value="XM_037308127.1"/>
</dbReference>
<dbReference type="GeneID" id="59287877"/>
<sequence length="235" mass="23218">MRVTKSVVFGLVSLVCTINAIEATVPSKAARVGLEARENVQAHQVREARLARKFGGLVGRDDSMTVTVTSIPEYCTAGPESSISTTVAGIPTILPMQVPQAAGAFDTSAALSQASAALSAVQQVMPSAASSALSQASAALSSMTAAAPISANATIATPASTGSAPTVSATTTATSTSSETGTPSTTTTGSLVVSEIGSTTGTIVSANGALPEYTVSTGLVLSLLVALAANVAFLI</sequence>
<gene>
    <name evidence="3" type="ORF">HO173_006216</name>
</gene>
<evidence type="ECO:0008006" key="5">
    <source>
        <dbReference type="Google" id="ProtNLM"/>
    </source>
</evidence>
<dbReference type="OrthoDB" id="10443473at2759"/>
<accession>A0A8H6L4P7</accession>
<dbReference type="Proteomes" id="UP000578531">
    <property type="component" value="Unassembled WGS sequence"/>
</dbReference>
<dbReference type="EMBL" id="JACCJC010000024">
    <property type="protein sequence ID" value="KAF6235533.1"/>
    <property type="molecule type" value="Genomic_DNA"/>
</dbReference>